<name>A0ABT6J8Q4_9GAMM</name>
<protein>
    <submittedName>
        <fullName evidence="3">Uncharacterized protein</fullName>
    </submittedName>
</protein>
<evidence type="ECO:0000256" key="1">
    <source>
        <dbReference type="SAM" id="MobiDB-lite"/>
    </source>
</evidence>
<proteinExistence type="predicted"/>
<evidence type="ECO:0000256" key="2">
    <source>
        <dbReference type="SAM" id="SignalP"/>
    </source>
</evidence>
<evidence type="ECO:0000313" key="3">
    <source>
        <dbReference type="EMBL" id="MDH5823196.1"/>
    </source>
</evidence>
<evidence type="ECO:0000313" key="4">
    <source>
        <dbReference type="Proteomes" id="UP001156940"/>
    </source>
</evidence>
<comment type="caution">
    <text evidence="3">The sequence shown here is derived from an EMBL/GenBank/DDBJ whole genome shotgun (WGS) entry which is preliminary data.</text>
</comment>
<gene>
    <name evidence="3" type="ORF">QFW77_09375</name>
</gene>
<feature type="compositionally biased region" description="Low complexity" evidence="1">
    <location>
        <begin position="106"/>
        <end position="115"/>
    </location>
</feature>
<accession>A0ABT6J8Q4</accession>
<dbReference type="Proteomes" id="UP001156940">
    <property type="component" value="Unassembled WGS sequence"/>
</dbReference>
<organism evidence="3 4">
    <name type="scientific">Luteimonas endophytica</name>
    <dbReference type="NCBI Taxonomy" id="3042023"/>
    <lineage>
        <taxon>Bacteria</taxon>
        <taxon>Pseudomonadati</taxon>
        <taxon>Pseudomonadota</taxon>
        <taxon>Gammaproteobacteria</taxon>
        <taxon>Lysobacterales</taxon>
        <taxon>Lysobacteraceae</taxon>
        <taxon>Luteimonas</taxon>
    </lineage>
</organism>
<keyword evidence="4" id="KW-1185">Reference proteome</keyword>
<dbReference type="EMBL" id="JARXRM010000030">
    <property type="protein sequence ID" value="MDH5823196.1"/>
    <property type="molecule type" value="Genomic_DNA"/>
</dbReference>
<keyword evidence="2" id="KW-0732">Signal</keyword>
<reference evidence="3 4" key="1">
    <citation type="submission" date="2023-04" db="EMBL/GenBank/DDBJ databases">
        <title>Luteimonas endophyticus RD2P54.</title>
        <authorList>
            <person name="Sun J.-Q."/>
        </authorList>
    </citation>
    <scope>NUCLEOTIDE SEQUENCE [LARGE SCALE GENOMIC DNA]</scope>
    <source>
        <strain evidence="3 4">RD2P54</strain>
    </source>
</reference>
<feature type="signal peptide" evidence="2">
    <location>
        <begin position="1"/>
        <end position="25"/>
    </location>
</feature>
<feature type="chain" id="PRO_5046076300" evidence="2">
    <location>
        <begin position="26"/>
        <end position="146"/>
    </location>
</feature>
<dbReference type="RefSeq" id="WP_280574314.1">
    <property type="nucleotide sequence ID" value="NZ_JARXRM010000030.1"/>
</dbReference>
<feature type="region of interest" description="Disordered" evidence="1">
    <location>
        <begin position="106"/>
        <end position="125"/>
    </location>
</feature>
<sequence>MNRKLHNTILAFSISSGFLMLGLMAAVPLPDGQAPRQAGAAMVPGATVPAGTASQRAIEARTLAYEADMARAADTGEMIALSSSFLAAVATEAALAAVLQDPRAAAPGERAAAAEPAPPRRANRRRSALAMPYFSFAHGLRGGSGS</sequence>